<dbReference type="InterPro" id="IPR054722">
    <property type="entry name" value="PolX-like_BBD"/>
</dbReference>
<dbReference type="EMBL" id="KZ451903">
    <property type="protein sequence ID" value="PKA64489.1"/>
    <property type="molecule type" value="Genomic_DNA"/>
</dbReference>
<accession>A0A2I0B9N8</accession>
<keyword evidence="2" id="KW-0378">Hydrolase</keyword>
<evidence type="ECO:0000259" key="1">
    <source>
        <dbReference type="Pfam" id="PF22936"/>
    </source>
</evidence>
<dbReference type="EC" id="3.1.13.-" evidence="2"/>
<proteinExistence type="predicted"/>
<name>A0A2I0B9N8_9ASPA</name>
<dbReference type="GO" id="GO:0016787">
    <property type="term" value="F:hydrolase activity"/>
    <property type="evidence" value="ECO:0007669"/>
    <property type="project" value="UniProtKB-KW"/>
</dbReference>
<gene>
    <name evidence="2" type="ORF">AXF42_Ash007234</name>
</gene>
<protein>
    <submittedName>
        <fullName evidence="2">Retrovirus-related Pol polyprotein from transposon TNT 1-94</fullName>
        <ecNumber evidence="2">3.1.13.-</ecNumber>
    </submittedName>
</protein>
<keyword evidence="3" id="KW-1185">Reference proteome</keyword>
<dbReference type="Pfam" id="PF22936">
    <property type="entry name" value="Pol_BBD"/>
    <property type="match status" value="1"/>
</dbReference>
<dbReference type="Proteomes" id="UP000236161">
    <property type="component" value="Unassembled WGS sequence"/>
</dbReference>
<evidence type="ECO:0000313" key="3">
    <source>
        <dbReference type="Proteomes" id="UP000236161"/>
    </source>
</evidence>
<sequence length="212" mass="24338">MDHQALGMIRLTLARNATFNIVNEKTTLGFMKALCYMYEKPSASIKVYLMRRLFNPKMTEGKFGKVYLADDEPLEIAGKGDVQIRTWNGSIWRLHDIRYIPGLKRNFISIGQLDSIGYKTIFGNSSWRIVKGSMVVAKVKDSIKWESAMQDEFDSLMKNRTWELSPLPNGKKALQNKWIYKIKEEVDGNKRKKVISTEKLRLCSASVGLHVD</sequence>
<dbReference type="STRING" id="1088818.A0A2I0B9N8"/>
<dbReference type="OrthoDB" id="1917367at2759"/>
<reference evidence="2 3" key="1">
    <citation type="journal article" date="2017" name="Nature">
        <title>The Apostasia genome and the evolution of orchids.</title>
        <authorList>
            <person name="Zhang G.Q."/>
            <person name="Liu K.W."/>
            <person name="Li Z."/>
            <person name="Lohaus R."/>
            <person name="Hsiao Y.Y."/>
            <person name="Niu S.C."/>
            <person name="Wang J.Y."/>
            <person name="Lin Y.C."/>
            <person name="Xu Q."/>
            <person name="Chen L.J."/>
            <person name="Yoshida K."/>
            <person name="Fujiwara S."/>
            <person name="Wang Z.W."/>
            <person name="Zhang Y.Q."/>
            <person name="Mitsuda N."/>
            <person name="Wang M."/>
            <person name="Liu G.H."/>
            <person name="Pecoraro L."/>
            <person name="Huang H.X."/>
            <person name="Xiao X.J."/>
            <person name="Lin M."/>
            <person name="Wu X.Y."/>
            <person name="Wu W.L."/>
            <person name="Chen Y.Y."/>
            <person name="Chang S.B."/>
            <person name="Sakamoto S."/>
            <person name="Ohme-Takagi M."/>
            <person name="Yagi M."/>
            <person name="Zeng S.J."/>
            <person name="Shen C.Y."/>
            <person name="Yeh C.M."/>
            <person name="Luo Y.B."/>
            <person name="Tsai W.C."/>
            <person name="Van de Peer Y."/>
            <person name="Liu Z.J."/>
        </authorList>
    </citation>
    <scope>NUCLEOTIDE SEQUENCE [LARGE SCALE GENOMIC DNA]</scope>
    <source>
        <strain evidence="3">cv. Shenzhen</strain>
        <tissue evidence="2">Stem</tissue>
    </source>
</reference>
<evidence type="ECO:0000313" key="2">
    <source>
        <dbReference type="EMBL" id="PKA64489.1"/>
    </source>
</evidence>
<feature type="domain" description="Retrovirus-related Pol polyprotein from transposon TNT 1-94-like beta-barrel" evidence="1">
    <location>
        <begin position="57"/>
        <end position="118"/>
    </location>
</feature>
<organism evidence="2 3">
    <name type="scientific">Apostasia shenzhenica</name>
    <dbReference type="NCBI Taxonomy" id="1088818"/>
    <lineage>
        <taxon>Eukaryota</taxon>
        <taxon>Viridiplantae</taxon>
        <taxon>Streptophyta</taxon>
        <taxon>Embryophyta</taxon>
        <taxon>Tracheophyta</taxon>
        <taxon>Spermatophyta</taxon>
        <taxon>Magnoliopsida</taxon>
        <taxon>Liliopsida</taxon>
        <taxon>Asparagales</taxon>
        <taxon>Orchidaceae</taxon>
        <taxon>Apostasioideae</taxon>
        <taxon>Apostasia</taxon>
    </lineage>
</organism>
<dbReference type="AlphaFoldDB" id="A0A2I0B9N8"/>